<dbReference type="PANTHER" id="PTHR11803">
    <property type="entry name" value="2-IMINOBUTANOATE/2-IMINOPROPANOATE DEAMINASE RIDA"/>
    <property type="match status" value="1"/>
</dbReference>
<evidence type="ECO:0000313" key="2">
    <source>
        <dbReference type="Proteomes" id="UP000199024"/>
    </source>
</evidence>
<dbReference type="AlphaFoldDB" id="A0A1I6MP59"/>
<dbReference type="Gene3D" id="3.30.1330.40">
    <property type="entry name" value="RutC-like"/>
    <property type="match status" value="1"/>
</dbReference>
<dbReference type="SUPFAM" id="SSF55298">
    <property type="entry name" value="YjgF-like"/>
    <property type="match status" value="1"/>
</dbReference>
<protein>
    <submittedName>
        <fullName evidence="1">2-iminobutanoate/2-iminopropanoate deaminase</fullName>
    </submittedName>
</protein>
<evidence type="ECO:0000313" key="1">
    <source>
        <dbReference type="EMBL" id="SFS17469.1"/>
    </source>
</evidence>
<gene>
    <name evidence="1" type="ORF">SAMN05421771_3165</name>
</gene>
<name>A0A1I6MP59_9BACT</name>
<proteinExistence type="predicted"/>
<organism evidence="1 2">
    <name type="scientific">Granulicella pectinivorans</name>
    <dbReference type="NCBI Taxonomy" id="474950"/>
    <lineage>
        <taxon>Bacteria</taxon>
        <taxon>Pseudomonadati</taxon>
        <taxon>Acidobacteriota</taxon>
        <taxon>Terriglobia</taxon>
        <taxon>Terriglobales</taxon>
        <taxon>Acidobacteriaceae</taxon>
        <taxon>Granulicella</taxon>
    </lineage>
</organism>
<dbReference type="RefSeq" id="WP_089840449.1">
    <property type="nucleotide sequence ID" value="NZ_FOZL01000001.1"/>
</dbReference>
<dbReference type="GO" id="GO:0005829">
    <property type="term" value="C:cytosol"/>
    <property type="evidence" value="ECO:0007669"/>
    <property type="project" value="TreeGrafter"/>
</dbReference>
<dbReference type="InterPro" id="IPR035959">
    <property type="entry name" value="RutC-like_sf"/>
</dbReference>
<dbReference type="InterPro" id="IPR006175">
    <property type="entry name" value="YjgF/YER057c/UK114"/>
</dbReference>
<dbReference type="OrthoDB" id="9803101at2"/>
<keyword evidence="2" id="KW-1185">Reference proteome</keyword>
<accession>A0A1I6MP59</accession>
<reference evidence="1 2" key="1">
    <citation type="submission" date="2016-10" db="EMBL/GenBank/DDBJ databases">
        <authorList>
            <person name="de Groot N.N."/>
        </authorList>
    </citation>
    <scope>NUCLEOTIDE SEQUENCE [LARGE SCALE GENOMIC DNA]</scope>
    <source>
        <strain evidence="1 2">DSM 21001</strain>
    </source>
</reference>
<dbReference type="STRING" id="474950.SAMN05421771_3165"/>
<dbReference type="Proteomes" id="UP000199024">
    <property type="component" value="Unassembled WGS sequence"/>
</dbReference>
<dbReference type="GO" id="GO:0019239">
    <property type="term" value="F:deaminase activity"/>
    <property type="evidence" value="ECO:0007669"/>
    <property type="project" value="TreeGrafter"/>
</dbReference>
<dbReference type="CDD" id="cd00448">
    <property type="entry name" value="YjgF_YER057c_UK114_family"/>
    <property type="match status" value="1"/>
</dbReference>
<dbReference type="EMBL" id="FOZL01000001">
    <property type="protein sequence ID" value="SFS17469.1"/>
    <property type="molecule type" value="Genomic_DNA"/>
</dbReference>
<dbReference type="Pfam" id="PF01042">
    <property type="entry name" value="Ribonuc_L-PSP"/>
    <property type="match status" value="1"/>
</dbReference>
<dbReference type="PANTHER" id="PTHR11803:SF39">
    <property type="entry name" value="2-IMINOBUTANOATE_2-IMINOPROPANOATE DEAMINASE"/>
    <property type="match status" value="1"/>
</dbReference>
<sequence length="129" mass="13791">MGAVELSSAKFPFSTALWMGDTCSISGHLGIDLATGAGPDDPEAEARLMMENFRSTIVGAGMSMDDLVSVEVFCTDLALFATFNAVYLEFLTEPYPARAFIGIKDLLFARRFEILGTAIQGAAAGKRRG</sequence>